<keyword evidence="2" id="KW-1003">Cell membrane</keyword>
<reference evidence="9 10" key="1">
    <citation type="submission" date="2019-03" db="EMBL/GenBank/DDBJ databases">
        <title>Draft genome sequences of novel Actinobacteria.</title>
        <authorList>
            <person name="Sahin N."/>
            <person name="Ay H."/>
            <person name="Saygin H."/>
        </authorList>
    </citation>
    <scope>NUCLEOTIDE SEQUENCE [LARGE SCALE GENOMIC DNA]</scope>
    <source>
        <strain evidence="9 10">DSM 41900</strain>
    </source>
</reference>
<evidence type="ECO:0000256" key="7">
    <source>
        <dbReference type="SAM" id="Phobius"/>
    </source>
</evidence>
<dbReference type="EMBL" id="SMKI01000119">
    <property type="protein sequence ID" value="TDC75104.1"/>
    <property type="molecule type" value="Genomic_DNA"/>
</dbReference>
<keyword evidence="5 7" id="KW-0472">Membrane</keyword>
<dbReference type="AlphaFoldDB" id="A0A4R4THF7"/>
<dbReference type="InterPro" id="IPR042094">
    <property type="entry name" value="T2SS_GspF_sf"/>
</dbReference>
<gene>
    <name evidence="9" type="ORF">E1283_13470</name>
</gene>
<keyword evidence="4 7" id="KW-1133">Transmembrane helix</keyword>
<dbReference type="PANTHER" id="PTHR35007">
    <property type="entry name" value="INTEGRAL MEMBRANE PROTEIN-RELATED"/>
    <property type="match status" value="1"/>
</dbReference>
<feature type="transmembrane region" description="Helical" evidence="7">
    <location>
        <begin position="122"/>
        <end position="141"/>
    </location>
</feature>
<dbReference type="OrthoDB" id="3747101at2"/>
<evidence type="ECO:0000256" key="3">
    <source>
        <dbReference type="ARBA" id="ARBA00022692"/>
    </source>
</evidence>
<evidence type="ECO:0000313" key="9">
    <source>
        <dbReference type="EMBL" id="TDC75104.1"/>
    </source>
</evidence>
<dbReference type="RefSeq" id="WP_132818247.1">
    <property type="nucleotide sequence ID" value="NZ_SMKI01000119.1"/>
</dbReference>
<evidence type="ECO:0000259" key="8">
    <source>
        <dbReference type="Pfam" id="PF00482"/>
    </source>
</evidence>
<evidence type="ECO:0000313" key="10">
    <source>
        <dbReference type="Proteomes" id="UP000295345"/>
    </source>
</evidence>
<feature type="transmembrane region" description="Helical" evidence="7">
    <location>
        <begin position="94"/>
        <end position="116"/>
    </location>
</feature>
<name>A0A4R4THF7_9ACTN</name>
<feature type="transmembrane region" description="Helical" evidence="7">
    <location>
        <begin position="6"/>
        <end position="28"/>
    </location>
</feature>
<organism evidence="9 10">
    <name type="scientific">Streptomyces hainanensis</name>
    <dbReference type="NCBI Taxonomy" id="402648"/>
    <lineage>
        <taxon>Bacteria</taxon>
        <taxon>Bacillati</taxon>
        <taxon>Actinomycetota</taxon>
        <taxon>Actinomycetes</taxon>
        <taxon>Kitasatosporales</taxon>
        <taxon>Streptomycetaceae</taxon>
        <taxon>Streptomyces</taxon>
    </lineage>
</organism>
<feature type="compositionally biased region" description="Low complexity" evidence="6">
    <location>
        <begin position="48"/>
        <end position="57"/>
    </location>
</feature>
<keyword evidence="10" id="KW-1185">Reference proteome</keyword>
<proteinExistence type="predicted"/>
<evidence type="ECO:0000256" key="4">
    <source>
        <dbReference type="ARBA" id="ARBA00022989"/>
    </source>
</evidence>
<comment type="caution">
    <text evidence="9">The sequence shown here is derived from an EMBL/GenBank/DDBJ whole genome shotgun (WGS) entry which is preliminary data.</text>
</comment>
<dbReference type="GO" id="GO:0005886">
    <property type="term" value="C:plasma membrane"/>
    <property type="evidence" value="ECO:0007669"/>
    <property type="project" value="UniProtKB-SubCell"/>
</dbReference>
<dbReference type="PANTHER" id="PTHR35007:SF1">
    <property type="entry name" value="PILUS ASSEMBLY PROTEIN"/>
    <property type="match status" value="1"/>
</dbReference>
<protein>
    <recommendedName>
        <fullName evidence="8">Type II secretion system protein GspF domain-containing protein</fullName>
    </recommendedName>
</protein>
<feature type="domain" description="Type II secretion system protein GspF" evidence="8">
    <location>
        <begin position="160"/>
        <end position="284"/>
    </location>
</feature>
<evidence type="ECO:0000256" key="2">
    <source>
        <dbReference type="ARBA" id="ARBA00022475"/>
    </source>
</evidence>
<feature type="transmembrane region" description="Helical" evidence="7">
    <location>
        <begin position="262"/>
        <end position="287"/>
    </location>
</feature>
<feature type="region of interest" description="Disordered" evidence="6">
    <location>
        <begin position="48"/>
        <end position="67"/>
    </location>
</feature>
<evidence type="ECO:0000256" key="6">
    <source>
        <dbReference type="SAM" id="MobiDB-lite"/>
    </source>
</evidence>
<accession>A0A4R4THF7</accession>
<evidence type="ECO:0000256" key="1">
    <source>
        <dbReference type="ARBA" id="ARBA00004651"/>
    </source>
</evidence>
<keyword evidence="3 7" id="KW-0812">Transmembrane</keyword>
<dbReference type="Gene3D" id="1.20.81.30">
    <property type="entry name" value="Type II secretion system (T2SS), domain F"/>
    <property type="match status" value="1"/>
</dbReference>
<comment type="subcellular location">
    <subcellularLocation>
        <location evidence="1">Cell membrane</location>
        <topology evidence="1">Multi-pass membrane protein</topology>
    </subcellularLocation>
</comment>
<dbReference type="Pfam" id="PF00482">
    <property type="entry name" value="T2SSF"/>
    <property type="match status" value="1"/>
</dbReference>
<feature type="transmembrane region" description="Helical" evidence="7">
    <location>
        <begin position="299"/>
        <end position="319"/>
    </location>
</feature>
<dbReference type="InterPro" id="IPR018076">
    <property type="entry name" value="T2SS_GspF_dom"/>
</dbReference>
<dbReference type="Proteomes" id="UP000295345">
    <property type="component" value="Unassembled WGS sequence"/>
</dbReference>
<evidence type="ECO:0000256" key="5">
    <source>
        <dbReference type="ARBA" id="ARBA00023136"/>
    </source>
</evidence>
<sequence>MGSGLSTLTVGLLLLALLCAVAGLHAYVSGRAQARTLVDRLAAPAPGAAGAAGAAAGQPTDRPPGRRRRFDALDRRLRDTGLGRRLRHKLRATGLDLTVGEYAAYVLAAFAALWLIGSAVLAPFFGPLCGAVALWGGNAFLNWQRARRTERFISQLPELARLIANGTAAGLAMRTALSMAAEEMEDPAGAELATVANQLAVGRSMEEALAELGDRLPSRELNVLVTTLILANRAGGTIVASLRNLTETLEERKETRREVRTMLAEINATAVTVPALGLGALLMINAMSPGALGRVTGSTAGQIAMVIAFGLYIVGFVVVRRFGRIDV</sequence>